<evidence type="ECO:0000256" key="1">
    <source>
        <dbReference type="SAM" id="Phobius"/>
    </source>
</evidence>
<reference evidence="2 3" key="1">
    <citation type="journal article" date="2019" name="Genome Biol. Evol.">
        <title>Day and night: Metabolic profiles and evolutionary relationships of six axenic non-marine cyanobacteria.</title>
        <authorList>
            <person name="Will S.E."/>
            <person name="Henke P."/>
            <person name="Boedeker C."/>
            <person name="Huang S."/>
            <person name="Brinkmann H."/>
            <person name="Rohde M."/>
            <person name="Jarek M."/>
            <person name="Friedl T."/>
            <person name="Seufert S."/>
            <person name="Schumacher M."/>
            <person name="Overmann J."/>
            <person name="Neumann-Schaal M."/>
            <person name="Petersen J."/>
        </authorList>
    </citation>
    <scope>NUCLEOTIDE SEQUENCE [LARGE SCALE GENOMIC DNA]</scope>
    <source>
        <strain evidence="2 3">SAG 39.79</strain>
    </source>
</reference>
<name>A0AB37UGG0_9CYAN</name>
<evidence type="ECO:0000313" key="2">
    <source>
        <dbReference type="EMBL" id="RUT10676.1"/>
    </source>
</evidence>
<dbReference type="Proteomes" id="UP000282574">
    <property type="component" value="Unassembled WGS sequence"/>
</dbReference>
<sequence>MLKQIKNAALIAAGTLCAGIGVIGVLLPLIPGTPFLLVAAACFGAIEQ</sequence>
<keyword evidence="3" id="KW-1185">Reference proteome</keyword>
<accession>A0AB37UGG0</accession>
<organism evidence="2 3">
    <name type="scientific">Chroococcidiopsis cubana SAG 39.79</name>
    <dbReference type="NCBI Taxonomy" id="388085"/>
    <lineage>
        <taxon>Bacteria</taxon>
        <taxon>Bacillati</taxon>
        <taxon>Cyanobacteriota</taxon>
        <taxon>Cyanophyceae</taxon>
        <taxon>Chroococcidiopsidales</taxon>
        <taxon>Chroococcidiopsidaceae</taxon>
        <taxon>Chroococcidiopsis</taxon>
    </lineage>
</organism>
<proteinExistence type="predicted"/>
<dbReference type="Pfam" id="PF04304">
    <property type="entry name" value="DUF454"/>
    <property type="match status" value="1"/>
</dbReference>
<feature type="transmembrane region" description="Helical" evidence="1">
    <location>
        <begin position="7"/>
        <end position="30"/>
    </location>
</feature>
<comment type="caution">
    <text evidence="2">The sequence shown here is derived from an EMBL/GenBank/DDBJ whole genome shotgun (WGS) entry which is preliminary data.</text>
</comment>
<keyword evidence="1" id="KW-1133">Transmembrane helix</keyword>
<dbReference type="RefSeq" id="WP_015155682.1">
    <property type="nucleotide sequence ID" value="NZ_JAVKZF010000001.1"/>
</dbReference>
<keyword evidence="1" id="KW-0812">Transmembrane</keyword>
<protein>
    <recommendedName>
        <fullName evidence="4">DUF454 domain-containing protein</fullName>
    </recommendedName>
</protein>
<evidence type="ECO:0008006" key="4">
    <source>
        <dbReference type="Google" id="ProtNLM"/>
    </source>
</evidence>
<dbReference type="InterPro" id="IPR007401">
    <property type="entry name" value="DUF454"/>
</dbReference>
<dbReference type="EMBL" id="RSCK01000038">
    <property type="protein sequence ID" value="RUT10676.1"/>
    <property type="molecule type" value="Genomic_DNA"/>
</dbReference>
<dbReference type="AlphaFoldDB" id="A0AB37UGG0"/>
<gene>
    <name evidence="2" type="ORF">DSM107010_40290</name>
</gene>
<evidence type="ECO:0000313" key="3">
    <source>
        <dbReference type="Proteomes" id="UP000282574"/>
    </source>
</evidence>
<keyword evidence="1" id="KW-0472">Membrane</keyword>